<dbReference type="PRINTS" id="PR00176">
    <property type="entry name" value="NANEUSMPORT"/>
</dbReference>
<keyword evidence="7" id="KW-0769">Symport</keyword>
<reference evidence="9" key="1">
    <citation type="submission" date="2023-01" db="EMBL/GenBank/DDBJ databases">
        <title>Genome assembly of the deep-sea coral Lophelia pertusa.</title>
        <authorList>
            <person name="Herrera S."/>
            <person name="Cordes E."/>
        </authorList>
    </citation>
    <scope>NUCLEOTIDE SEQUENCE</scope>
    <source>
        <strain evidence="9">USNM1676648</strain>
        <tissue evidence="9">Polyp</tissue>
    </source>
</reference>
<feature type="transmembrane region" description="Helical" evidence="8">
    <location>
        <begin position="52"/>
        <end position="70"/>
    </location>
</feature>
<evidence type="ECO:0000313" key="10">
    <source>
        <dbReference type="Proteomes" id="UP001163046"/>
    </source>
</evidence>
<dbReference type="InterPro" id="IPR037272">
    <property type="entry name" value="SNS_sf"/>
</dbReference>
<keyword evidence="5 8" id="KW-0472">Membrane</keyword>
<feature type="binding site" evidence="6">
    <location>
        <position position="410"/>
    </location>
    <ligand>
        <name>Na(+)</name>
        <dbReference type="ChEBI" id="CHEBI:29101"/>
        <label>1</label>
    </ligand>
</feature>
<organism evidence="9 10">
    <name type="scientific">Desmophyllum pertusum</name>
    <dbReference type="NCBI Taxonomy" id="174260"/>
    <lineage>
        <taxon>Eukaryota</taxon>
        <taxon>Metazoa</taxon>
        <taxon>Cnidaria</taxon>
        <taxon>Anthozoa</taxon>
        <taxon>Hexacorallia</taxon>
        <taxon>Scleractinia</taxon>
        <taxon>Caryophylliina</taxon>
        <taxon>Caryophylliidae</taxon>
        <taxon>Desmophyllum</taxon>
    </lineage>
</organism>
<dbReference type="GO" id="GO:0046872">
    <property type="term" value="F:metal ion binding"/>
    <property type="evidence" value="ECO:0007669"/>
    <property type="project" value="UniProtKB-KW"/>
</dbReference>
<protein>
    <recommendedName>
        <fullName evidence="7">Transporter</fullName>
    </recommendedName>
</protein>
<evidence type="ECO:0000256" key="5">
    <source>
        <dbReference type="ARBA" id="ARBA00023136"/>
    </source>
</evidence>
<evidence type="ECO:0000256" key="4">
    <source>
        <dbReference type="ARBA" id="ARBA00022989"/>
    </source>
</evidence>
<feature type="transmembrane region" description="Helical" evidence="8">
    <location>
        <begin position="203"/>
        <end position="220"/>
    </location>
</feature>
<feature type="binding site" evidence="6">
    <location>
        <position position="61"/>
    </location>
    <ligand>
        <name>Na(+)</name>
        <dbReference type="ChEBI" id="CHEBI:29101"/>
        <label>1</label>
    </ligand>
</feature>
<dbReference type="Pfam" id="PF00209">
    <property type="entry name" value="SNF"/>
    <property type="match status" value="1"/>
</dbReference>
<feature type="transmembrane region" description="Helical" evidence="8">
    <location>
        <begin position="394"/>
        <end position="413"/>
    </location>
</feature>
<evidence type="ECO:0000256" key="8">
    <source>
        <dbReference type="SAM" id="Phobius"/>
    </source>
</evidence>
<feature type="binding site" evidence="6">
    <location>
        <position position="406"/>
    </location>
    <ligand>
        <name>Na(+)</name>
        <dbReference type="ChEBI" id="CHEBI:29101"/>
        <label>1</label>
    </ligand>
</feature>
<dbReference type="PROSITE" id="PS50267">
    <property type="entry name" value="NA_NEUROTRAN_SYMP_3"/>
    <property type="match status" value="1"/>
</dbReference>
<feature type="transmembrane region" description="Helical" evidence="8">
    <location>
        <begin position="285"/>
        <end position="302"/>
    </location>
</feature>
<dbReference type="CDD" id="cd10332">
    <property type="entry name" value="SLC6sbd-B0AT-like"/>
    <property type="match status" value="1"/>
</dbReference>
<accession>A0A9X0A767</accession>
<dbReference type="GO" id="GO:0089718">
    <property type="term" value="P:amino acid import across plasma membrane"/>
    <property type="evidence" value="ECO:0007669"/>
    <property type="project" value="TreeGrafter"/>
</dbReference>
<feature type="transmembrane region" description="Helical" evidence="8">
    <location>
        <begin position="552"/>
        <end position="577"/>
    </location>
</feature>
<sequence length="630" mass="70223">MTEKSVQNGQITLTVTSPSNDEEVIADQDANGNPSVVVEEEKRKGWGNKMEYMLATVGFAVGLGNVWRFPYLCQKNGGGAFLIPYILSLVVMGIPLFFMELAIGQSLRQGSVGVWNAIHPYLGGVGFASVVICLLVGIYYNMIIAWCFYYLFASFQDPLPYASCPMLDNVTFVEECHLAGRTQYYWYRNALDITTSIDESGGLLWHLCLVLLLAWILVFVCMMRGVESAGKAVYFTATFPYIVLIIFFGRGITLPGSGDGIKHMFTPQFDKLADPQVWLEAATQIFYSLGVAFGGLIAMSSYNDIHNNCRRDAILVSTINCGTSIFATIVIFSILGFKAHHSYHECLDIYAGNSTNVEKMCKDLEFWLSESAQGPGLTFIAFTEAIVKMPVSPLWAVLFFCMLLTLGLGSMFGTMEGALTPLYDLKLVPWRKEVLTAIISVSSFLIGLLFCQRSGEYWLQMFDSFTATIPVLFIGLSELIAVQYIYGGSKFEDDIEFMTGSRPGWYWRITWRFIAPVLVFGILIASIVNMGVKPIVYSAWHPELADVVPTQYPTWGYIVIVLLILVSCFFIPFIFVLRRFGFTSYEKKAQQPGQDNVIAPGAMTPQLSRVALNLSEEPLAGTDDFDSKYE</sequence>
<feature type="transmembrane region" description="Helical" evidence="8">
    <location>
        <begin position="82"/>
        <end position="103"/>
    </location>
</feature>
<comment type="caution">
    <text evidence="9">The sequence shown here is derived from an EMBL/GenBank/DDBJ whole genome shotgun (WGS) entry which is preliminary data.</text>
</comment>
<evidence type="ECO:0000256" key="2">
    <source>
        <dbReference type="ARBA" id="ARBA00022448"/>
    </source>
</evidence>
<keyword evidence="3 7" id="KW-0812">Transmembrane</keyword>
<dbReference type="InterPro" id="IPR000175">
    <property type="entry name" value="Na/ntran_symport"/>
</dbReference>
<name>A0A9X0A767_9CNID</name>
<feature type="binding site" evidence="6">
    <location>
        <position position="288"/>
    </location>
    <ligand>
        <name>Na(+)</name>
        <dbReference type="ChEBI" id="CHEBI:29101"/>
        <label>1</label>
    </ligand>
</feature>
<keyword evidence="10" id="KW-1185">Reference proteome</keyword>
<comment type="subcellular location">
    <subcellularLocation>
        <location evidence="1">Membrane</location>
        <topology evidence="1">Multi-pass membrane protein</topology>
    </subcellularLocation>
</comment>
<feature type="transmembrane region" description="Helical" evidence="8">
    <location>
        <begin position="434"/>
        <end position="455"/>
    </location>
</feature>
<evidence type="ECO:0000313" key="9">
    <source>
        <dbReference type="EMBL" id="KAJ7394069.1"/>
    </source>
</evidence>
<dbReference type="AlphaFoldDB" id="A0A9X0A767"/>
<dbReference type="PANTHER" id="PTHR11616">
    <property type="entry name" value="SODIUM/CHLORIDE DEPENDENT TRANSPORTER"/>
    <property type="match status" value="1"/>
</dbReference>
<feature type="transmembrane region" description="Helical" evidence="8">
    <location>
        <begin position="467"/>
        <end position="488"/>
    </location>
</feature>
<dbReference type="OrthoDB" id="6581954at2759"/>
<dbReference type="PANTHER" id="PTHR11616:SF241">
    <property type="entry name" value="SODIUM- AND CHLORIDE-DEPENDENT GLYCINE TRANSPORTER 2"/>
    <property type="match status" value="1"/>
</dbReference>
<dbReference type="GO" id="GO:0005283">
    <property type="term" value="F:amino acid:sodium symporter activity"/>
    <property type="evidence" value="ECO:0007669"/>
    <property type="project" value="TreeGrafter"/>
</dbReference>
<keyword evidence="2 7" id="KW-0813">Transport</keyword>
<feature type="transmembrane region" description="Helical" evidence="8">
    <location>
        <begin position="509"/>
        <end position="532"/>
    </location>
</feature>
<comment type="similarity">
    <text evidence="7">Belongs to the sodium:neurotransmitter symporter (SNF) (TC 2.A.22) family.</text>
</comment>
<feature type="binding site" evidence="6">
    <location>
        <position position="320"/>
    </location>
    <ligand>
        <name>Na(+)</name>
        <dbReference type="ChEBI" id="CHEBI:29101"/>
        <label>2</label>
    </ligand>
</feature>
<feature type="binding site" evidence="6">
    <location>
        <position position="58"/>
    </location>
    <ligand>
        <name>Na(+)</name>
        <dbReference type="ChEBI" id="CHEBI:29101"/>
        <label>1</label>
    </ligand>
</feature>
<keyword evidence="6" id="KW-0915">Sodium</keyword>
<keyword evidence="4 8" id="KW-1133">Transmembrane helix</keyword>
<feature type="binding site" evidence="6">
    <location>
        <position position="60"/>
    </location>
    <ligand>
        <name>Na(+)</name>
        <dbReference type="ChEBI" id="CHEBI:29101"/>
        <label>1</label>
    </ligand>
</feature>
<keyword evidence="6" id="KW-0479">Metal-binding</keyword>
<feature type="transmembrane region" description="Helical" evidence="8">
    <location>
        <begin position="314"/>
        <end position="335"/>
    </location>
</feature>
<proteinExistence type="inferred from homology"/>
<feature type="transmembrane region" description="Helical" evidence="8">
    <location>
        <begin position="124"/>
        <end position="152"/>
    </location>
</feature>
<dbReference type="Proteomes" id="UP001163046">
    <property type="component" value="Unassembled WGS sequence"/>
</dbReference>
<dbReference type="NCBIfam" id="NF037979">
    <property type="entry name" value="Na_transp"/>
    <property type="match status" value="1"/>
</dbReference>
<dbReference type="SUPFAM" id="SSF161070">
    <property type="entry name" value="SNF-like"/>
    <property type="match status" value="1"/>
</dbReference>
<evidence type="ECO:0000256" key="7">
    <source>
        <dbReference type="RuleBase" id="RU003732"/>
    </source>
</evidence>
<evidence type="ECO:0000256" key="3">
    <source>
        <dbReference type="ARBA" id="ARBA00022692"/>
    </source>
</evidence>
<dbReference type="PROSITE" id="PS00610">
    <property type="entry name" value="NA_NEUROTRAN_SYMP_1"/>
    <property type="match status" value="1"/>
</dbReference>
<evidence type="ECO:0000256" key="1">
    <source>
        <dbReference type="ARBA" id="ARBA00004141"/>
    </source>
</evidence>
<gene>
    <name evidence="9" type="ORF">OS493_003743</name>
</gene>
<evidence type="ECO:0000256" key="6">
    <source>
        <dbReference type="PIRSR" id="PIRSR600175-1"/>
    </source>
</evidence>
<dbReference type="EMBL" id="MU825397">
    <property type="protein sequence ID" value="KAJ7394069.1"/>
    <property type="molecule type" value="Genomic_DNA"/>
</dbReference>
<feature type="binding site" evidence="6">
    <location>
        <position position="65"/>
    </location>
    <ligand>
        <name>Na(+)</name>
        <dbReference type="ChEBI" id="CHEBI:29101"/>
        <label>1</label>
    </ligand>
</feature>
<dbReference type="GO" id="GO:0005886">
    <property type="term" value="C:plasma membrane"/>
    <property type="evidence" value="ECO:0007669"/>
    <property type="project" value="TreeGrafter"/>
</dbReference>
<feature type="transmembrane region" description="Helical" evidence="8">
    <location>
        <begin position="232"/>
        <end position="252"/>
    </location>
</feature>